<evidence type="ECO:0000313" key="1">
    <source>
        <dbReference type="EMBL" id="CAH1968719.1"/>
    </source>
</evidence>
<evidence type="ECO:0000313" key="2">
    <source>
        <dbReference type="Proteomes" id="UP001152888"/>
    </source>
</evidence>
<comment type="caution">
    <text evidence="1">The sequence shown here is derived from an EMBL/GenBank/DDBJ whole genome shotgun (WGS) entry which is preliminary data.</text>
</comment>
<organism evidence="1 2">
    <name type="scientific">Acanthoscelides obtectus</name>
    <name type="common">Bean weevil</name>
    <name type="synonym">Bruchus obtectus</name>
    <dbReference type="NCBI Taxonomy" id="200917"/>
    <lineage>
        <taxon>Eukaryota</taxon>
        <taxon>Metazoa</taxon>
        <taxon>Ecdysozoa</taxon>
        <taxon>Arthropoda</taxon>
        <taxon>Hexapoda</taxon>
        <taxon>Insecta</taxon>
        <taxon>Pterygota</taxon>
        <taxon>Neoptera</taxon>
        <taxon>Endopterygota</taxon>
        <taxon>Coleoptera</taxon>
        <taxon>Polyphaga</taxon>
        <taxon>Cucujiformia</taxon>
        <taxon>Chrysomeloidea</taxon>
        <taxon>Chrysomelidae</taxon>
        <taxon>Bruchinae</taxon>
        <taxon>Bruchini</taxon>
        <taxon>Acanthoscelides</taxon>
    </lineage>
</organism>
<name>A0A9P0P4R4_ACAOB</name>
<keyword evidence="2" id="KW-1185">Reference proteome</keyword>
<gene>
    <name evidence="1" type="ORF">ACAOBT_LOCUS8024</name>
</gene>
<dbReference type="AlphaFoldDB" id="A0A9P0P4R4"/>
<accession>A0A9P0P4R4</accession>
<protein>
    <submittedName>
        <fullName evidence="1">Uncharacterized protein</fullName>
    </submittedName>
</protein>
<sequence>MVCLRRWFIRKISELHAQFRTYLLRPIIRYVSMMK</sequence>
<dbReference type="Proteomes" id="UP001152888">
    <property type="component" value="Unassembled WGS sequence"/>
</dbReference>
<proteinExistence type="predicted"/>
<dbReference type="EMBL" id="CAKOFQ010006755">
    <property type="protein sequence ID" value="CAH1968719.1"/>
    <property type="molecule type" value="Genomic_DNA"/>
</dbReference>
<reference evidence="1" key="1">
    <citation type="submission" date="2022-03" db="EMBL/GenBank/DDBJ databases">
        <authorList>
            <person name="Sayadi A."/>
        </authorList>
    </citation>
    <scope>NUCLEOTIDE SEQUENCE</scope>
</reference>